<reference evidence="3 4" key="1">
    <citation type="journal article" date="2024" name="IMA Fungus">
        <title>IMA Genome - F19 : A genome assembly and annotation guide to empower mycologists, including annotated draft genome sequences of Ceratocystis pirilliformis, Diaporthe australafricana, Fusarium ophioides, Paecilomyces lecythidis, and Sporothrix stenoceras.</title>
        <authorList>
            <person name="Aylward J."/>
            <person name="Wilson A.M."/>
            <person name="Visagie C.M."/>
            <person name="Spraker J."/>
            <person name="Barnes I."/>
            <person name="Buitendag C."/>
            <person name="Ceriani C."/>
            <person name="Del Mar Angel L."/>
            <person name="du Plessis D."/>
            <person name="Fuchs T."/>
            <person name="Gasser K."/>
            <person name="Kramer D."/>
            <person name="Li W."/>
            <person name="Munsamy K."/>
            <person name="Piso A."/>
            <person name="Price J.L."/>
            <person name="Sonnekus B."/>
            <person name="Thomas C."/>
            <person name="van der Nest A."/>
            <person name="van Dijk A."/>
            <person name="van Heerden A."/>
            <person name="van Vuuren N."/>
            <person name="Yilmaz N."/>
            <person name="Duong T.A."/>
            <person name="van der Merwe N.A."/>
            <person name="Wingfield M.J."/>
            <person name="Wingfield B.D."/>
        </authorList>
    </citation>
    <scope>NUCLEOTIDE SEQUENCE [LARGE SCALE GENOMIC DNA]</scope>
    <source>
        <strain evidence="3 4">CMW 18300</strain>
    </source>
</reference>
<comment type="caution">
    <text evidence="3">The sequence shown here is derived from an EMBL/GenBank/DDBJ whole genome shotgun (WGS) entry which is preliminary data.</text>
</comment>
<feature type="transmembrane region" description="Helical" evidence="2">
    <location>
        <begin position="12"/>
        <end position="42"/>
    </location>
</feature>
<evidence type="ECO:0000313" key="4">
    <source>
        <dbReference type="Proteomes" id="UP001583177"/>
    </source>
</evidence>
<gene>
    <name evidence="3" type="ORF">Daus18300_001807</name>
</gene>
<accession>A0ABR3XTE7</accession>
<evidence type="ECO:0000256" key="1">
    <source>
        <dbReference type="SAM" id="MobiDB-lite"/>
    </source>
</evidence>
<keyword evidence="2" id="KW-0472">Membrane</keyword>
<keyword evidence="2" id="KW-1133">Transmembrane helix</keyword>
<protein>
    <submittedName>
        <fullName evidence="3">Uncharacterized protein</fullName>
    </submittedName>
</protein>
<dbReference type="EMBL" id="JAWRVE010000010">
    <property type="protein sequence ID" value="KAL1879228.1"/>
    <property type="molecule type" value="Genomic_DNA"/>
</dbReference>
<organism evidence="3 4">
    <name type="scientific">Diaporthe australafricana</name>
    <dbReference type="NCBI Taxonomy" id="127596"/>
    <lineage>
        <taxon>Eukaryota</taxon>
        <taxon>Fungi</taxon>
        <taxon>Dikarya</taxon>
        <taxon>Ascomycota</taxon>
        <taxon>Pezizomycotina</taxon>
        <taxon>Sordariomycetes</taxon>
        <taxon>Sordariomycetidae</taxon>
        <taxon>Diaporthales</taxon>
        <taxon>Diaporthaceae</taxon>
        <taxon>Diaporthe</taxon>
    </lineage>
</organism>
<keyword evidence="4" id="KW-1185">Reference proteome</keyword>
<dbReference type="Proteomes" id="UP001583177">
    <property type="component" value="Unassembled WGS sequence"/>
</dbReference>
<evidence type="ECO:0000256" key="2">
    <source>
        <dbReference type="SAM" id="Phobius"/>
    </source>
</evidence>
<name>A0ABR3XTE7_9PEZI</name>
<evidence type="ECO:0000313" key="3">
    <source>
        <dbReference type="EMBL" id="KAL1879228.1"/>
    </source>
</evidence>
<keyword evidence="2" id="KW-0812">Transmembrane</keyword>
<feature type="region of interest" description="Disordered" evidence="1">
    <location>
        <begin position="183"/>
        <end position="204"/>
    </location>
</feature>
<sequence>MADRPETSLTPVAHATIVIVIVIIITIGLLFTLPVITALAMLRIGYPEYCNRVVLRKRNLPTTEHPNGEQARHILLAARFRKNASKVREAAVVVGRVIALRSREIVEKVRGYTSRLLENHCHRRHGHADLEDDLPIMRQQAWQKLAESHTGQTVDSAKDDDVELKTVGDPKKVTKTIHFDLEGEGSTEPCVQKPEPAVVAGSEM</sequence>
<proteinExistence type="predicted"/>